<dbReference type="GO" id="GO:0005765">
    <property type="term" value="C:lysosomal membrane"/>
    <property type="evidence" value="ECO:0007669"/>
    <property type="project" value="TreeGrafter"/>
</dbReference>
<reference evidence="2 3" key="1">
    <citation type="submission" date="2019-09" db="EMBL/GenBank/DDBJ databases">
        <title>Bird 10,000 Genomes (B10K) Project - Family phase.</title>
        <authorList>
            <person name="Zhang G."/>
        </authorList>
    </citation>
    <scope>NUCLEOTIDE SEQUENCE [LARGE SCALE GENOMIC DNA]</scope>
    <source>
        <strain evidence="2">OUT-0053</strain>
        <tissue evidence="2">Muscle</tissue>
    </source>
</reference>
<evidence type="ECO:0000313" key="2">
    <source>
        <dbReference type="EMBL" id="NWZ98901.1"/>
    </source>
</evidence>
<dbReference type="InterPro" id="IPR039031">
    <property type="entry name" value="Mucolipin"/>
</dbReference>
<dbReference type="InterPro" id="IPR049134">
    <property type="entry name" value="MCLN_ECD"/>
</dbReference>
<dbReference type="Proteomes" id="UP000549091">
    <property type="component" value="Unassembled WGS sequence"/>
</dbReference>
<dbReference type="PANTHER" id="PTHR12127">
    <property type="entry name" value="MUCOLIPIN"/>
    <property type="match status" value="1"/>
</dbReference>
<evidence type="ECO:0000313" key="3">
    <source>
        <dbReference type="Proteomes" id="UP000549091"/>
    </source>
</evidence>
<organism evidence="2 3">
    <name type="scientific">Nesospiza acunhae</name>
    <dbReference type="NCBI Taxonomy" id="381881"/>
    <lineage>
        <taxon>Eukaryota</taxon>
        <taxon>Metazoa</taxon>
        <taxon>Chordata</taxon>
        <taxon>Craniata</taxon>
        <taxon>Vertebrata</taxon>
        <taxon>Euteleostomi</taxon>
        <taxon>Archelosauria</taxon>
        <taxon>Archosauria</taxon>
        <taxon>Dinosauria</taxon>
        <taxon>Saurischia</taxon>
        <taxon>Theropoda</taxon>
        <taxon>Coelurosauria</taxon>
        <taxon>Aves</taxon>
        <taxon>Neognathae</taxon>
        <taxon>Neoaves</taxon>
        <taxon>Telluraves</taxon>
        <taxon>Australaves</taxon>
        <taxon>Passeriformes</taxon>
        <taxon>Thraupidae</taxon>
        <taxon>Nesospiza</taxon>
    </lineage>
</organism>
<keyword evidence="3" id="KW-1185">Reference proteome</keyword>
<dbReference type="PANTHER" id="PTHR12127:SF6">
    <property type="entry name" value="MUCOLIPIN-1"/>
    <property type="match status" value="1"/>
</dbReference>
<accession>A0A7K7S575</accession>
<feature type="non-terminal residue" evidence="2">
    <location>
        <position position="109"/>
    </location>
</feature>
<sequence>QLILFGLSNQLVVAFKEDNTVAFKHLFLKGYEDGADDTQAIYTRGDLLEHLAFVLEQYLAVPNETLGRYAYGSAGGDPGGVPGLRLCQRFFRRGDIDPGNDTFDIDPSV</sequence>
<gene>
    <name evidence="2" type="primary">Mcoln1_1</name>
    <name evidence="2" type="ORF">NESACU_R11833</name>
</gene>
<name>A0A7K7S575_9PASS</name>
<dbReference type="GO" id="GO:0005886">
    <property type="term" value="C:plasma membrane"/>
    <property type="evidence" value="ECO:0007669"/>
    <property type="project" value="TreeGrafter"/>
</dbReference>
<feature type="domain" description="Mucolipin extracytosolic" evidence="1">
    <location>
        <begin position="12"/>
        <end position="109"/>
    </location>
</feature>
<feature type="non-terminal residue" evidence="2">
    <location>
        <position position="1"/>
    </location>
</feature>
<dbReference type="GO" id="GO:0072345">
    <property type="term" value="F:NAADP-sensitive calcium-release channel activity"/>
    <property type="evidence" value="ECO:0007669"/>
    <property type="project" value="TreeGrafter"/>
</dbReference>
<protein>
    <submittedName>
        <fullName evidence="2">MCLN1 protein</fullName>
    </submittedName>
</protein>
<dbReference type="EMBL" id="VZSU01001986">
    <property type="protein sequence ID" value="NWZ98901.1"/>
    <property type="molecule type" value="Genomic_DNA"/>
</dbReference>
<dbReference type="AlphaFoldDB" id="A0A7K7S575"/>
<proteinExistence type="predicted"/>
<comment type="caution">
    <text evidence="2">The sequence shown here is derived from an EMBL/GenBank/DDBJ whole genome shotgun (WGS) entry which is preliminary data.</text>
</comment>
<evidence type="ECO:0000259" key="1">
    <source>
        <dbReference type="Pfam" id="PF21381"/>
    </source>
</evidence>
<dbReference type="Pfam" id="PF21381">
    <property type="entry name" value="MCLN_ECD"/>
    <property type="match status" value="1"/>
</dbReference>